<name>A0ABV7EC83_9SPHN</name>
<dbReference type="GO" id="GO:0016787">
    <property type="term" value="F:hydrolase activity"/>
    <property type="evidence" value="ECO:0007669"/>
    <property type="project" value="UniProtKB-KW"/>
</dbReference>
<evidence type="ECO:0000256" key="1">
    <source>
        <dbReference type="ARBA" id="ARBA00010613"/>
    </source>
</evidence>
<comment type="caution">
    <text evidence="4">The sequence shown here is derived from an EMBL/GenBank/DDBJ whole genome shotgun (WGS) entry which is preliminary data.</text>
</comment>
<protein>
    <submittedName>
        <fullName evidence="4">Carbon-nitrogen hydrolase family protein</fullName>
    </submittedName>
</protein>
<comment type="similarity">
    <text evidence="1">Belongs to the carbon-nitrogen hydrolase superfamily. NIT1/NIT2 family.</text>
</comment>
<accession>A0ABV7EC83</accession>
<feature type="domain" description="CN hydrolase" evidence="3">
    <location>
        <begin position="1"/>
        <end position="255"/>
    </location>
</feature>
<dbReference type="PROSITE" id="PS01227">
    <property type="entry name" value="UPF0012"/>
    <property type="match status" value="1"/>
</dbReference>
<dbReference type="Gene3D" id="3.60.110.10">
    <property type="entry name" value="Carbon-nitrogen hydrolase"/>
    <property type="match status" value="1"/>
</dbReference>
<gene>
    <name evidence="4" type="ORF">ACFODK_01280</name>
</gene>
<dbReference type="InterPro" id="IPR036526">
    <property type="entry name" value="C-N_Hydrolase_sf"/>
</dbReference>
<dbReference type="Pfam" id="PF00795">
    <property type="entry name" value="CN_hydrolase"/>
    <property type="match status" value="1"/>
</dbReference>
<evidence type="ECO:0000313" key="4">
    <source>
        <dbReference type="EMBL" id="MFC3099520.1"/>
    </source>
</evidence>
<dbReference type="PANTHER" id="PTHR23088">
    <property type="entry name" value="NITRILASE-RELATED"/>
    <property type="match status" value="1"/>
</dbReference>
<dbReference type="InterPro" id="IPR003010">
    <property type="entry name" value="C-N_Hydrolase"/>
</dbReference>
<keyword evidence="5" id="KW-1185">Reference proteome</keyword>
<sequence length="280" mass="29549">MRIGLLQMTSGIDPAANAATLVQAVEEAAAGGARMLFTPEMSGLVDRDRARAAGKIVAAEADLVLAAVREAAARTGLFVALGSLAVARGDGRYANRAFVIGGNGSILVTYDKMHMFDVALASGESWRESAAYAPGDSVVHVDLPLGEGSAPVRLGLAICYDIRFPALFDELGRRGCDIIAIPAAFTRPTGAAHWHVLQRARAIEASAFVVSAAQVGRHEDGRETYGHSLVVDPWGQVLLDLGGEKARLGFADLDLGRIGEVRRQLPSLANRRAIPRSDAV</sequence>
<dbReference type="InterPro" id="IPR045254">
    <property type="entry name" value="Nit1/2_C-N_Hydrolase"/>
</dbReference>
<reference evidence="5" key="1">
    <citation type="journal article" date="2019" name="Int. J. Syst. Evol. Microbiol.">
        <title>The Global Catalogue of Microorganisms (GCM) 10K type strain sequencing project: providing services to taxonomists for standard genome sequencing and annotation.</title>
        <authorList>
            <consortium name="The Broad Institute Genomics Platform"/>
            <consortium name="The Broad Institute Genome Sequencing Center for Infectious Disease"/>
            <person name="Wu L."/>
            <person name="Ma J."/>
        </authorList>
    </citation>
    <scope>NUCLEOTIDE SEQUENCE [LARGE SCALE GENOMIC DNA]</scope>
    <source>
        <strain evidence="5">KCTC 52606</strain>
    </source>
</reference>
<dbReference type="PROSITE" id="PS50263">
    <property type="entry name" value="CN_HYDROLASE"/>
    <property type="match status" value="1"/>
</dbReference>
<proteinExistence type="inferred from homology"/>
<dbReference type="EMBL" id="JBHRSU010000001">
    <property type="protein sequence ID" value="MFC3099520.1"/>
    <property type="molecule type" value="Genomic_DNA"/>
</dbReference>
<dbReference type="Proteomes" id="UP001595378">
    <property type="component" value="Unassembled WGS sequence"/>
</dbReference>
<keyword evidence="2 4" id="KW-0378">Hydrolase</keyword>
<evidence type="ECO:0000256" key="2">
    <source>
        <dbReference type="ARBA" id="ARBA00022801"/>
    </source>
</evidence>
<dbReference type="SUPFAM" id="SSF56317">
    <property type="entry name" value="Carbon-nitrogen hydrolase"/>
    <property type="match status" value="1"/>
</dbReference>
<evidence type="ECO:0000313" key="5">
    <source>
        <dbReference type="Proteomes" id="UP001595378"/>
    </source>
</evidence>
<dbReference type="PANTHER" id="PTHR23088:SF27">
    <property type="entry name" value="DEAMINATED GLUTATHIONE AMIDASE"/>
    <property type="match status" value="1"/>
</dbReference>
<organism evidence="4 5">
    <name type="scientific">Alteraurantiacibacter lauratis</name>
    <dbReference type="NCBI Taxonomy" id="2054627"/>
    <lineage>
        <taxon>Bacteria</taxon>
        <taxon>Pseudomonadati</taxon>
        <taxon>Pseudomonadota</taxon>
        <taxon>Alphaproteobacteria</taxon>
        <taxon>Sphingomonadales</taxon>
        <taxon>Erythrobacteraceae</taxon>
        <taxon>Alteraurantiacibacter</taxon>
    </lineage>
</organism>
<dbReference type="RefSeq" id="WP_336917263.1">
    <property type="nucleotide sequence ID" value="NZ_JBANRN010000001.1"/>
</dbReference>
<dbReference type="InterPro" id="IPR001110">
    <property type="entry name" value="UPF0012_CS"/>
</dbReference>
<evidence type="ECO:0000259" key="3">
    <source>
        <dbReference type="PROSITE" id="PS50263"/>
    </source>
</evidence>
<dbReference type="CDD" id="cd07572">
    <property type="entry name" value="nit"/>
    <property type="match status" value="1"/>
</dbReference>